<dbReference type="Gene3D" id="3.40.50.2300">
    <property type="match status" value="1"/>
</dbReference>
<sequence>MFKVLLVEDNTDLCELTEYLLVEEGIAVDSFDSAQEALVFASSQTGLYDFCIFNYLMPGMTGLDLYQRLVAKGLTAKCLLCTGLYIDIENEYMQVSGKVELYRKPFDVYTLVHRIMSNLEVVDNKRAQPVSQYQSMGRIASIT</sequence>
<dbReference type="SUPFAM" id="SSF52172">
    <property type="entry name" value="CheY-like"/>
    <property type="match status" value="1"/>
</dbReference>
<dbReference type="CDD" id="cd00156">
    <property type="entry name" value="REC"/>
    <property type="match status" value="1"/>
</dbReference>
<evidence type="ECO:0000313" key="5">
    <source>
        <dbReference type="EMBL" id="SMF73208.1"/>
    </source>
</evidence>
<dbReference type="Proteomes" id="UP000192907">
    <property type="component" value="Unassembled WGS sequence"/>
</dbReference>
<proteinExistence type="predicted"/>
<keyword evidence="6" id="KW-1185">Reference proteome</keyword>
<dbReference type="PANTHER" id="PTHR44591:SF3">
    <property type="entry name" value="RESPONSE REGULATORY DOMAIN-CONTAINING PROTEIN"/>
    <property type="match status" value="1"/>
</dbReference>
<dbReference type="SMART" id="SM00448">
    <property type="entry name" value="REC"/>
    <property type="match status" value="1"/>
</dbReference>
<evidence type="ECO:0000256" key="1">
    <source>
        <dbReference type="ARBA" id="ARBA00022553"/>
    </source>
</evidence>
<dbReference type="PROSITE" id="PS50866">
    <property type="entry name" value="GOLD"/>
    <property type="match status" value="1"/>
</dbReference>
<evidence type="ECO:0000256" key="2">
    <source>
        <dbReference type="PROSITE-ProRule" id="PRU00169"/>
    </source>
</evidence>
<keyword evidence="1" id="KW-0597">Phosphoprotein</keyword>
<dbReference type="RefSeq" id="WP_159455657.1">
    <property type="nucleotide sequence ID" value="NZ_FWZT01000027.1"/>
</dbReference>
<dbReference type="AlphaFoldDB" id="A0A1Y6CKL1"/>
<evidence type="ECO:0000313" key="6">
    <source>
        <dbReference type="Proteomes" id="UP000192907"/>
    </source>
</evidence>
<accession>A0A1Y6CKL1</accession>
<dbReference type="Pfam" id="PF00072">
    <property type="entry name" value="Response_reg"/>
    <property type="match status" value="1"/>
</dbReference>
<dbReference type="PROSITE" id="PS50110">
    <property type="entry name" value="RESPONSE_REGULATORY"/>
    <property type="match status" value="1"/>
</dbReference>
<feature type="domain" description="GOLD" evidence="4">
    <location>
        <begin position="1"/>
        <end position="121"/>
    </location>
</feature>
<gene>
    <name evidence="5" type="ORF">SAMN06296036_12777</name>
</gene>
<protein>
    <submittedName>
        <fullName evidence="5">Response regulator receiver domain-containing protein</fullName>
    </submittedName>
</protein>
<evidence type="ECO:0000259" key="3">
    <source>
        <dbReference type="PROSITE" id="PS50110"/>
    </source>
</evidence>
<evidence type="ECO:0000259" key="4">
    <source>
        <dbReference type="PROSITE" id="PS50866"/>
    </source>
</evidence>
<feature type="domain" description="Response regulatory" evidence="3">
    <location>
        <begin position="3"/>
        <end position="119"/>
    </location>
</feature>
<organism evidence="5 6">
    <name type="scientific">Pseudobacteriovorax antillogorgiicola</name>
    <dbReference type="NCBI Taxonomy" id="1513793"/>
    <lineage>
        <taxon>Bacteria</taxon>
        <taxon>Pseudomonadati</taxon>
        <taxon>Bdellovibrionota</taxon>
        <taxon>Oligoflexia</taxon>
        <taxon>Oligoflexales</taxon>
        <taxon>Pseudobacteriovoracaceae</taxon>
        <taxon>Pseudobacteriovorax</taxon>
    </lineage>
</organism>
<dbReference type="EMBL" id="FWZT01000027">
    <property type="protein sequence ID" value="SMF73208.1"/>
    <property type="molecule type" value="Genomic_DNA"/>
</dbReference>
<dbReference type="InterPro" id="IPR009038">
    <property type="entry name" value="GOLD_dom"/>
</dbReference>
<dbReference type="PANTHER" id="PTHR44591">
    <property type="entry name" value="STRESS RESPONSE REGULATOR PROTEIN 1"/>
    <property type="match status" value="1"/>
</dbReference>
<dbReference type="InterPro" id="IPR011006">
    <property type="entry name" value="CheY-like_superfamily"/>
</dbReference>
<dbReference type="InterPro" id="IPR050595">
    <property type="entry name" value="Bact_response_regulator"/>
</dbReference>
<reference evidence="6" key="1">
    <citation type="submission" date="2017-04" db="EMBL/GenBank/DDBJ databases">
        <authorList>
            <person name="Varghese N."/>
            <person name="Submissions S."/>
        </authorList>
    </citation>
    <scope>NUCLEOTIDE SEQUENCE [LARGE SCALE GENOMIC DNA]</scope>
    <source>
        <strain evidence="6">RKEM611</strain>
    </source>
</reference>
<dbReference type="STRING" id="1513793.SAMN06296036_12777"/>
<dbReference type="GO" id="GO:0000160">
    <property type="term" value="P:phosphorelay signal transduction system"/>
    <property type="evidence" value="ECO:0007669"/>
    <property type="project" value="InterPro"/>
</dbReference>
<dbReference type="InterPro" id="IPR001789">
    <property type="entry name" value="Sig_transdc_resp-reg_receiver"/>
</dbReference>
<comment type="caution">
    <text evidence="2">Lacks conserved residue(s) required for the propagation of feature annotation.</text>
</comment>
<name>A0A1Y6CKL1_9BACT</name>